<dbReference type="InterPro" id="IPR020449">
    <property type="entry name" value="Tscrpt_reg_AraC-type_HTH"/>
</dbReference>
<keyword evidence="6" id="KW-1185">Reference proteome</keyword>
<name>A0A5C8I4P6_9MICO</name>
<dbReference type="PANTHER" id="PTHR43280:SF28">
    <property type="entry name" value="HTH-TYPE TRANSCRIPTIONAL ACTIVATOR RHAS"/>
    <property type="match status" value="1"/>
</dbReference>
<dbReference type="SUPFAM" id="SSF46689">
    <property type="entry name" value="Homeodomain-like"/>
    <property type="match status" value="1"/>
</dbReference>
<reference evidence="5 6" key="1">
    <citation type="submission" date="2019-08" db="EMBL/GenBank/DDBJ databases">
        <authorList>
            <person name="Dong K."/>
        </authorList>
    </citation>
    <scope>NUCLEOTIDE SEQUENCE [LARGE SCALE GENOMIC DNA]</scope>
    <source>
        <strain evidence="5 6">JCM14558</strain>
    </source>
</reference>
<evidence type="ECO:0000313" key="6">
    <source>
        <dbReference type="Proteomes" id="UP000321034"/>
    </source>
</evidence>
<dbReference type="PROSITE" id="PS01124">
    <property type="entry name" value="HTH_ARAC_FAMILY_2"/>
    <property type="match status" value="1"/>
</dbReference>
<dbReference type="PRINTS" id="PR00032">
    <property type="entry name" value="HTHARAC"/>
</dbReference>
<protein>
    <submittedName>
        <fullName evidence="5">Helix-turn-helix transcriptional regulator</fullName>
    </submittedName>
</protein>
<dbReference type="Gene3D" id="1.10.10.60">
    <property type="entry name" value="Homeodomain-like"/>
    <property type="match status" value="1"/>
</dbReference>
<dbReference type="GO" id="GO:0043565">
    <property type="term" value="F:sequence-specific DNA binding"/>
    <property type="evidence" value="ECO:0007669"/>
    <property type="project" value="InterPro"/>
</dbReference>
<sequence>MDARSAEFAARQGTVEAVLGCRVHVTRDPLVLFTQLEDTLRVHDTLQHYLTAEHLSDLVQRLRHDTVYELRDRLGATLSFFWGDDSLVVIGPYTDASTNESQDRETLRSLGASPSLNTRYRIWRAGLPIVDSEFVMRSAAVLLTGSFSGQLGFERVALDGPTAPSAPSSRGAAGSYSAIADRHASEEAFMRAVSRGDDVKALAELRRLSTLPTSFPYLSIPYLAPTILRIMCRIAAQRGGLAPTTIEAVSQSFAQRLHRVGLTPGRSDQYAEVDRMVREFCTLVRQQRALPYSPLVRKTVSRLTSDLVGPPTQPELASDLKISSEHLGRRFKSETGLTISQFLARERISAATTLLTETDDRVRDIAAATGYLDANYFVKVFRSVTGMTPTEYRRTSMP</sequence>
<accession>A0A5C8I4P6</accession>
<dbReference type="Proteomes" id="UP000321034">
    <property type="component" value="Unassembled WGS sequence"/>
</dbReference>
<dbReference type="RefSeq" id="WP_147893781.1">
    <property type="nucleotide sequence ID" value="NZ_BAAANR010000001.1"/>
</dbReference>
<dbReference type="SMART" id="SM00342">
    <property type="entry name" value="HTH_ARAC"/>
    <property type="match status" value="1"/>
</dbReference>
<dbReference type="EMBL" id="VRSV01000001">
    <property type="protein sequence ID" value="TXK13100.1"/>
    <property type="molecule type" value="Genomic_DNA"/>
</dbReference>
<dbReference type="PROSITE" id="PS00041">
    <property type="entry name" value="HTH_ARAC_FAMILY_1"/>
    <property type="match status" value="1"/>
</dbReference>
<keyword evidence="2" id="KW-0238">DNA-binding</keyword>
<evidence type="ECO:0000259" key="4">
    <source>
        <dbReference type="PROSITE" id="PS01124"/>
    </source>
</evidence>
<dbReference type="AlphaFoldDB" id="A0A5C8I4P6"/>
<proteinExistence type="predicted"/>
<dbReference type="OrthoDB" id="3186094at2"/>
<dbReference type="InterPro" id="IPR018062">
    <property type="entry name" value="HTH_AraC-typ_CS"/>
</dbReference>
<evidence type="ECO:0000256" key="2">
    <source>
        <dbReference type="ARBA" id="ARBA00023125"/>
    </source>
</evidence>
<evidence type="ECO:0000256" key="3">
    <source>
        <dbReference type="ARBA" id="ARBA00023163"/>
    </source>
</evidence>
<dbReference type="InterPro" id="IPR009057">
    <property type="entry name" value="Homeodomain-like_sf"/>
</dbReference>
<organism evidence="5 6">
    <name type="scientific">Microbacterium hatanonis</name>
    <dbReference type="NCBI Taxonomy" id="404366"/>
    <lineage>
        <taxon>Bacteria</taxon>
        <taxon>Bacillati</taxon>
        <taxon>Actinomycetota</taxon>
        <taxon>Actinomycetes</taxon>
        <taxon>Micrococcales</taxon>
        <taxon>Microbacteriaceae</taxon>
        <taxon>Microbacterium</taxon>
    </lineage>
</organism>
<dbReference type="PANTHER" id="PTHR43280">
    <property type="entry name" value="ARAC-FAMILY TRANSCRIPTIONAL REGULATOR"/>
    <property type="match status" value="1"/>
</dbReference>
<dbReference type="Pfam" id="PF12833">
    <property type="entry name" value="HTH_18"/>
    <property type="match status" value="1"/>
</dbReference>
<evidence type="ECO:0000313" key="5">
    <source>
        <dbReference type="EMBL" id="TXK13100.1"/>
    </source>
</evidence>
<feature type="domain" description="HTH araC/xylS-type" evidence="4">
    <location>
        <begin position="297"/>
        <end position="395"/>
    </location>
</feature>
<dbReference type="InterPro" id="IPR018060">
    <property type="entry name" value="HTH_AraC"/>
</dbReference>
<keyword evidence="3" id="KW-0804">Transcription</keyword>
<gene>
    <name evidence="5" type="ORF">FVP77_06655</name>
</gene>
<comment type="caution">
    <text evidence="5">The sequence shown here is derived from an EMBL/GenBank/DDBJ whole genome shotgun (WGS) entry which is preliminary data.</text>
</comment>
<keyword evidence="1" id="KW-0805">Transcription regulation</keyword>
<dbReference type="GO" id="GO:0003700">
    <property type="term" value="F:DNA-binding transcription factor activity"/>
    <property type="evidence" value="ECO:0007669"/>
    <property type="project" value="InterPro"/>
</dbReference>
<evidence type="ECO:0000256" key="1">
    <source>
        <dbReference type="ARBA" id="ARBA00023015"/>
    </source>
</evidence>